<comment type="function">
    <text evidence="9">Functions as a component of the nuclear pore complex (NPC).</text>
</comment>
<accession>A0A0D7B0J5</accession>
<dbReference type="AlphaFoldDB" id="A0A0D7B0J5"/>
<keyword evidence="5 9" id="KW-0653">Protein transport</keyword>
<dbReference type="STRING" id="1314674.A0A0D7B0J5"/>
<dbReference type="PANTHER" id="PTHR13373">
    <property type="entry name" value="FROUNT PROTEIN-RELATED"/>
    <property type="match status" value="1"/>
</dbReference>
<evidence type="ECO:0000313" key="11">
    <source>
        <dbReference type="Proteomes" id="UP000054007"/>
    </source>
</evidence>
<dbReference type="PANTHER" id="PTHR13373:SF21">
    <property type="entry name" value="NUCLEAR PORE COMPLEX PROTEIN NUP85"/>
    <property type="match status" value="1"/>
</dbReference>
<proteinExistence type="inferred from homology"/>
<dbReference type="GO" id="GO:0045893">
    <property type="term" value="P:positive regulation of DNA-templated transcription"/>
    <property type="evidence" value="ECO:0007669"/>
    <property type="project" value="TreeGrafter"/>
</dbReference>
<sequence length="710" mass="81005">MQKDIQLHPPLVLAGRSEQLANDEEAIASAANPRDNSLAVYLGPMTGVNPSTSAHEGDKLPMYFVSTDLIPANERREFVTESLIIFQALHQMVAESILSHTSWIRNNDTFAKIRKLAIDYVNYAELYTNQSSQLSTVTIRPEKPQKPPVHYASLNSCFALFVIRFLPEPDYEDAPTGEDLMEWLNIHFTEPRTEDGDRLSELEAPWEDTEFWPYLTRTIIRGLTKASLFFLKSLLQHTSEHLRDLTRALMSLVDHQPRLSNSASVPQYLTSMKRMREKAGALRSEMDRVPYDQREDATDNWWDRLNDIVGILEGRPEVLLRVCEELDGDWKEACAAWGVFVEPNLKREGLREVAEDILRDMPADSTLLEDMVHSALFLQEPDDILRYAAELDPWLAAHLADLMEAADLLSKEVNTESELTKRDYYVLAYAEYLHSDSNLWQTTVGYLYSCGEIGKMRGDEILMRIPLRLDEQKDMPVGQAAEGSTLQKINQTCFDYQRENVRRTVCRIASRTLMEERAYDKAVYFALSSEDWPALGRIADHVLDEFLSEGPIVLERSAGDMVAAISSLGSYDGEEIFKQRLFFLVRYAEFHALLREKEQRAAALDLVELLRSTTPKAWWAVLLCDAVPLLQSVEDADNTSHSGPILLFPREDATVLLRMLDEITTRAHQGFGEDYLLVLMRKIKGTDERSALEHLMSVRLALARYFARCP</sequence>
<dbReference type="GO" id="GO:0006606">
    <property type="term" value="P:protein import into nucleus"/>
    <property type="evidence" value="ECO:0007669"/>
    <property type="project" value="TreeGrafter"/>
</dbReference>
<dbReference type="GO" id="GO:0031080">
    <property type="term" value="C:nuclear pore outer ring"/>
    <property type="evidence" value="ECO:0007669"/>
    <property type="project" value="TreeGrafter"/>
</dbReference>
<dbReference type="Pfam" id="PF07575">
    <property type="entry name" value="Nucleopor_Nup85"/>
    <property type="match status" value="1"/>
</dbReference>
<name>A0A0D7B0J5_9AGAR</name>
<keyword evidence="6 9" id="KW-0811">Translocation</keyword>
<evidence type="ECO:0000256" key="6">
    <source>
        <dbReference type="ARBA" id="ARBA00023010"/>
    </source>
</evidence>
<keyword evidence="11" id="KW-1185">Reference proteome</keyword>
<reference evidence="10 11" key="1">
    <citation type="journal article" date="2015" name="Fungal Genet. Biol.">
        <title>Evolution of novel wood decay mechanisms in Agaricales revealed by the genome sequences of Fistulina hepatica and Cylindrobasidium torrendii.</title>
        <authorList>
            <person name="Floudas D."/>
            <person name="Held B.W."/>
            <person name="Riley R."/>
            <person name="Nagy L.G."/>
            <person name="Koehler G."/>
            <person name="Ransdell A.S."/>
            <person name="Younus H."/>
            <person name="Chow J."/>
            <person name="Chiniquy J."/>
            <person name="Lipzen A."/>
            <person name="Tritt A."/>
            <person name="Sun H."/>
            <person name="Haridas S."/>
            <person name="LaButti K."/>
            <person name="Ohm R.A."/>
            <person name="Kues U."/>
            <person name="Blanchette R.A."/>
            <person name="Grigoriev I.V."/>
            <person name="Minto R.E."/>
            <person name="Hibbett D.S."/>
        </authorList>
    </citation>
    <scope>NUCLEOTIDE SEQUENCE [LARGE SCALE GENOMIC DNA]</scope>
    <source>
        <strain evidence="10 11">FP15055 ss-10</strain>
    </source>
</reference>
<dbReference type="Proteomes" id="UP000054007">
    <property type="component" value="Unassembled WGS sequence"/>
</dbReference>
<keyword evidence="4 9" id="KW-0509">mRNA transport</keyword>
<evidence type="ECO:0000313" key="10">
    <source>
        <dbReference type="EMBL" id="KIY63664.1"/>
    </source>
</evidence>
<dbReference type="GO" id="GO:0017056">
    <property type="term" value="F:structural constituent of nuclear pore"/>
    <property type="evidence" value="ECO:0007669"/>
    <property type="project" value="TreeGrafter"/>
</dbReference>
<evidence type="ECO:0000256" key="7">
    <source>
        <dbReference type="ARBA" id="ARBA00023132"/>
    </source>
</evidence>
<dbReference type="GO" id="GO:0006406">
    <property type="term" value="P:mRNA export from nucleus"/>
    <property type="evidence" value="ECO:0007669"/>
    <property type="project" value="TreeGrafter"/>
</dbReference>
<dbReference type="InterPro" id="IPR011502">
    <property type="entry name" value="Nucleoporin_Nup85"/>
</dbReference>
<dbReference type="GO" id="GO:0031965">
    <property type="term" value="C:nuclear membrane"/>
    <property type="evidence" value="ECO:0007669"/>
    <property type="project" value="UniProtKB-UniRule"/>
</dbReference>
<evidence type="ECO:0000256" key="4">
    <source>
        <dbReference type="ARBA" id="ARBA00022816"/>
    </source>
</evidence>
<evidence type="ECO:0000256" key="9">
    <source>
        <dbReference type="RuleBase" id="RU365073"/>
    </source>
</evidence>
<evidence type="ECO:0000256" key="2">
    <source>
        <dbReference type="ARBA" id="ARBA00005573"/>
    </source>
</evidence>
<organism evidence="10 11">
    <name type="scientific">Cylindrobasidium torrendii FP15055 ss-10</name>
    <dbReference type="NCBI Taxonomy" id="1314674"/>
    <lineage>
        <taxon>Eukaryota</taxon>
        <taxon>Fungi</taxon>
        <taxon>Dikarya</taxon>
        <taxon>Basidiomycota</taxon>
        <taxon>Agaricomycotina</taxon>
        <taxon>Agaricomycetes</taxon>
        <taxon>Agaricomycetidae</taxon>
        <taxon>Agaricales</taxon>
        <taxon>Marasmiineae</taxon>
        <taxon>Physalacriaceae</taxon>
        <taxon>Cylindrobasidium</taxon>
    </lineage>
</organism>
<comment type="similarity">
    <text evidence="2 9">Belongs to the nucleoporin Nup85 family.</text>
</comment>
<keyword evidence="8 9" id="KW-0539">Nucleus</keyword>
<evidence type="ECO:0000256" key="8">
    <source>
        <dbReference type="ARBA" id="ARBA00023242"/>
    </source>
</evidence>
<gene>
    <name evidence="10" type="ORF">CYLTODRAFT_438477</name>
</gene>
<keyword evidence="3 9" id="KW-0813">Transport</keyword>
<evidence type="ECO:0000256" key="1">
    <source>
        <dbReference type="ARBA" id="ARBA00004567"/>
    </source>
</evidence>
<comment type="subcellular location">
    <subcellularLocation>
        <location evidence="1 9">Nucleus</location>
        <location evidence="1 9">Nuclear pore complex</location>
    </subcellularLocation>
</comment>
<evidence type="ECO:0000256" key="5">
    <source>
        <dbReference type="ARBA" id="ARBA00022927"/>
    </source>
</evidence>
<evidence type="ECO:0000256" key="3">
    <source>
        <dbReference type="ARBA" id="ARBA00022448"/>
    </source>
</evidence>
<dbReference type="OrthoDB" id="17644at2759"/>
<protein>
    <recommendedName>
        <fullName evidence="9">Nuclear pore complex protein Nup85</fullName>
    </recommendedName>
</protein>
<keyword evidence="9" id="KW-0472">Membrane</keyword>
<comment type="subunit">
    <text evidence="9">Component of the nuclear pore complex (NPC).</text>
</comment>
<dbReference type="EMBL" id="KN880681">
    <property type="protein sequence ID" value="KIY63664.1"/>
    <property type="molecule type" value="Genomic_DNA"/>
</dbReference>
<keyword evidence="7 9" id="KW-0906">Nuclear pore complex</keyword>